<evidence type="ECO:0000313" key="2">
    <source>
        <dbReference type="Proteomes" id="UP000789366"/>
    </source>
</evidence>
<accession>A0ACA9KLE9</accession>
<dbReference type="Proteomes" id="UP000789366">
    <property type="component" value="Unassembled WGS sequence"/>
</dbReference>
<proteinExistence type="predicted"/>
<organism evidence="1 2">
    <name type="scientific">Cetraspora pellucida</name>
    <dbReference type="NCBI Taxonomy" id="1433469"/>
    <lineage>
        <taxon>Eukaryota</taxon>
        <taxon>Fungi</taxon>
        <taxon>Fungi incertae sedis</taxon>
        <taxon>Mucoromycota</taxon>
        <taxon>Glomeromycotina</taxon>
        <taxon>Glomeromycetes</taxon>
        <taxon>Diversisporales</taxon>
        <taxon>Gigasporaceae</taxon>
        <taxon>Cetraspora</taxon>
    </lineage>
</organism>
<keyword evidence="2" id="KW-1185">Reference proteome</keyword>
<evidence type="ECO:0000313" key="1">
    <source>
        <dbReference type="EMBL" id="CAG8478519.1"/>
    </source>
</evidence>
<name>A0ACA9KLE9_9GLOM</name>
<dbReference type="EMBL" id="CAJVPW010001232">
    <property type="protein sequence ID" value="CAG8478519.1"/>
    <property type="molecule type" value="Genomic_DNA"/>
</dbReference>
<protein>
    <submittedName>
        <fullName evidence="1">3809_t:CDS:1</fullName>
    </submittedName>
</protein>
<gene>
    <name evidence="1" type="ORF">SPELUC_LOCUS2020</name>
</gene>
<comment type="caution">
    <text evidence="1">The sequence shown here is derived from an EMBL/GenBank/DDBJ whole genome shotgun (WGS) entry which is preliminary data.</text>
</comment>
<sequence length="309" mass="37584">MLQTFNLTIFKISKRWFQHGIQFYKLSSLTQTSNVKTDNLIFERFIKTRKVIAWSEEEIKRLHDAVAKHGPSWKTIWEKYFKPHRTPRLLNQKWRVLNMIKQRPSYYNPWTPEEDEILKSGVVKYGVGKWIEISKLFKQRDSLQIRSRWKVISSKTRGKWTPEEDSRLLELIKIHGNKWTMIGKTFNRSPDDVYLHYFYLNRVKWTKEEDEKLHDLIKKYGEDWNIIKKDFPKRSFYDIKLRYIKYPRTNPNINVGKWKSEEITAFYKAFVEFGKKWKYVADSIGTRTPNQCSQYYYRKHCSKKKIDIK</sequence>
<reference evidence="1" key="1">
    <citation type="submission" date="2021-06" db="EMBL/GenBank/DDBJ databases">
        <authorList>
            <person name="Kallberg Y."/>
            <person name="Tangrot J."/>
            <person name="Rosling A."/>
        </authorList>
    </citation>
    <scope>NUCLEOTIDE SEQUENCE</scope>
    <source>
        <strain evidence="1">28 12/20/2015</strain>
    </source>
</reference>